<reference evidence="2 3" key="1">
    <citation type="submission" date="2016-10" db="EMBL/GenBank/DDBJ databases">
        <authorList>
            <person name="de Groot N.N."/>
        </authorList>
    </citation>
    <scope>NUCLEOTIDE SEQUENCE [LARGE SCALE GENOMIC DNA]</scope>
    <source>
        <strain evidence="2 3">LMG 24775</strain>
    </source>
</reference>
<dbReference type="InterPro" id="IPR021122">
    <property type="entry name" value="RNA_ligase_dom_REL/Rnl2"/>
</dbReference>
<proteinExistence type="predicted"/>
<name>A0A1H3TDB5_9BURK</name>
<dbReference type="PANTHER" id="PTHR43883">
    <property type="entry name" value="SLR0207 PROTEIN"/>
    <property type="match status" value="1"/>
</dbReference>
<dbReference type="Proteomes" id="UP000183417">
    <property type="component" value="Unassembled WGS sequence"/>
</dbReference>
<accession>A0A1H3TDB5</accession>
<dbReference type="AlphaFoldDB" id="A0A1H3TDB5"/>
<gene>
    <name evidence="2" type="ORF">SAMN05421547_12775</name>
</gene>
<evidence type="ECO:0000259" key="1">
    <source>
        <dbReference type="Pfam" id="PF09414"/>
    </source>
</evidence>
<dbReference type="Gene3D" id="3.30.470.30">
    <property type="entry name" value="DNA ligase/mRNA capping enzyme"/>
    <property type="match status" value="1"/>
</dbReference>
<dbReference type="GeneID" id="94691559"/>
<dbReference type="SUPFAM" id="SSF56091">
    <property type="entry name" value="DNA ligase/mRNA capping enzyme, catalytic domain"/>
    <property type="match status" value="1"/>
</dbReference>
<dbReference type="Pfam" id="PF09414">
    <property type="entry name" value="RNA_ligase"/>
    <property type="match status" value="1"/>
</dbReference>
<feature type="domain" description="RNA ligase" evidence="1">
    <location>
        <begin position="49"/>
        <end position="243"/>
    </location>
</feature>
<evidence type="ECO:0000313" key="2">
    <source>
        <dbReference type="EMBL" id="SDZ48206.1"/>
    </source>
</evidence>
<sequence>MTPSIAQGAHFLSSVEILKYPRTPHLRGSRLQSGDQDDAVPYERLAGQHIVVEEKLDGANAALSFAGDGQLLLQSRGHYLDSERPGGRERQFNLFKQWAQAHEGALLSLLDDRYQVFGEWMYAKHSLFYDALPHWFCEFDIWDRSAQCFLDTPRRHALLAGVPVVSVPVLYSGAAPRRMQDLLALLAPSLGRSARWRQAFEQVVARQKLDLPLCWRQTDGSELAEGLYLKVEEGGQTVARYKFVRPDFVQVILDSGSHHSERPIVPNGLREGADIFAADISKSW</sequence>
<dbReference type="EMBL" id="FNPE01000027">
    <property type="protein sequence ID" value="SDZ48206.1"/>
    <property type="molecule type" value="Genomic_DNA"/>
</dbReference>
<keyword evidence="2" id="KW-0436">Ligase</keyword>
<protein>
    <submittedName>
        <fullName evidence="2">RNA ligase</fullName>
    </submittedName>
</protein>
<evidence type="ECO:0000313" key="3">
    <source>
        <dbReference type="Proteomes" id="UP000183417"/>
    </source>
</evidence>
<dbReference type="GO" id="GO:0016874">
    <property type="term" value="F:ligase activity"/>
    <property type="evidence" value="ECO:0007669"/>
    <property type="project" value="UniProtKB-KW"/>
</dbReference>
<organism evidence="2 3">
    <name type="scientific">Delftia lacustris</name>
    <dbReference type="NCBI Taxonomy" id="558537"/>
    <lineage>
        <taxon>Bacteria</taxon>
        <taxon>Pseudomonadati</taxon>
        <taxon>Pseudomonadota</taxon>
        <taxon>Betaproteobacteria</taxon>
        <taxon>Burkholderiales</taxon>
        <taxon>Comamonadaceae</taxon>
        <taxon>Delftia</taxon>
    </lineage>
</organism>
<dbReference type="InterPro" id="IPR052732">
    <property type="entry name" value="Cell-binding_unc_protein"/>
</dbReference>
<dbReference type="PANTHER" id="PTHR43883:SF1">
    <property type="entry name" value="GLUCONOKINASE"/>
    <property type="match status" value="1"/>
</dbReference>
<dbReference type="RefSeq" id="WP_074923499.1">
    <property type="nucleotide sequence ID" value="NZ_CP141274.1"/>
</dbReference>